<evidence type="ECO:0000313" key="8">
    <source>
        <dbReference type="Proteomes" id="UP001482513"/>
    </source>
</evidence>
<keyword evidence="5 6" id="KW-0472">Membrane</keyword>
<dbReference type="Proteomes" id="UP001482513">
    <property type="component" value="Unassembled WGS sequence"/>
</dbReference>
<sequence length="218" mass="23259">MTFFSAWLTVFAVSLVAVVTPGPDFALTLRNSLAYSWRAGIFTAIGVGAGNLVHATYSLIGIGAVISKSILLFNALKWVGAAYLVYLGVKSLNAKRVAIPLRGHCVNASEAIGQQRDIGRWAAFRIGFLGNLLNPKATLFFLALFTQIVQPGTPMVAQAVFGATVAAVALIWFAVVAVVISQQIFKRHILAIAHWLERLTGAALIVLGVRLAVAEANE</sequence>
<evidence type="ECO:0000256" key="1">
    <source>
        <dbReference type="ARBA" id="ARBA00004651"/>
    </source>
</evidence>
<evidence type="ECO:0000256" key="6">
    <source>
        <dbReference type="SAM" id="Phobius"/>
    </source>
</evidence>
<organism evidence="7 8">
    <name type="scientific">Leptolyngbya subtilissima DQ-A4</name>
    <dbReference type="NCBI Taxonomy" id="2933933"/>
    <lineage>
        <taxon>Bacteria</taxon>
        <taxon>Bacillati</taxon>
        <taxon>Cyanobacteriota</taxon>
        <taxon>Cyanophyceae</taxon>
        <taxon>Leptolyngbyales</taxon>
        <taxon>Leptolyngbyaceae</taxon>
        <taxon>Leptolyngbya group</taxon>
        <taxon>Leptolyngbya</taxon>
    </lineage>
</organism>
<comment type="caution">
    <text evidence="7">The sequence shown here is derived from an EMBL/GenBank/DDBJ whole genome shotgun (WGS) entry which is preliminary data.</text>
</comment>
<feature type="transmembrane region" description="Helical" evidence="6">
    <location>
        <begin position="39"/>
        <end position="64"/>
    </location>
</feature>
<proteinExistence type="predicted"/>
<evidence type="ECO:0000313" key="7">
    <source>
        <dbReference type="EMBL" id="MEP0947893.1"/>
    </source>
</evidence>
<comment type="subcellular location">
    <subcellularLocation>
        <location evidence="1">Cell membrane</location>
        <topology evidence="1">Multi-pass membrane protein</topology>
    </subcellularLocation>
</comment>
<dbReference type="InterPro" id="IPR001123">
    <property type="entry name" value="LeuE-type"/>
</dbReference>
<name>A0ABV0K533_9CYAN</name>
<dbReference type="Pfam" id="PF01810">
    <property type="entry name" value="LysE"/>
    <property type="match status" value="1"/>
</dbReference>
<evidence type="ECO:0000256" key="4">
    <source>
        <dbReference type="ARBA" id="ARBA00022989"/>
    </source>
</evidence>
<dbReference type="RefSeq" id="WP_190700529.1">
    <property type="nucleotide sequence ID" value="NZ_JAMPKX010000005.1"/>
</dbReference>
<gene>
    <name evidence="7" type="ORF">NC992_13495</name>
</gene>
<keyword evidence="4 6" id="KW-1133">Transmembrane helix</keyword>
<dbReference type="PANTHER" id="PTHR30086">
    <property type="entry name" value="ARGININE EXPORTER PROTEIN ARGO"/>
    <property type="match status" value="1"/>
</dbReference>
<evidence type="ECO:0000256" key="2">
    <source>
        <dbReference type="ARBA" id="ARBA00022475"/>
    </source>
</evidence>
<feature type="transmembrane region" description="Helical" evidence="6">
    <location>
        <begin position="6"/>
        <end position="27"/>
    </location>
</feature>
<keyword evidence="2" id="KW-1003">Cell membrane</keyword>
<evidence type="ECO:0000256" key="5">
    <source>
        <dbReference type="ARBA" id="ARBA00023136"/>
    </source>
</evidence>
<feature type="transmembrane region" description="Helical" evidence="6">
    <location>
        <begin position="126"/>
        <end position="149"/>
    </location>
</feature>
<keyword evidence="8" id="KW-1185">Reference proteome</keyword>
<dbReference type="PANTHER" id="PTHR30086:SF20">
    <property type="entry name" value="ARGININE EXPORTER PROTEIN ARGO-RELATED"/>
    <property type="match status" value="1"/>
</dbReference>
<dbReference type="PIRSF" id="PIRSF006324">
    <property type="entry name" value="LeuE"/>
    <property type="match status" value="1"/>
</dbReference>
<feature type="transmembrane region" description="Helical" evidence="6">
    <location>
        <begin position="155"/>
        <end position="180"/>
    </location>
</feature>
<evidence type="ECO:0000256" key="3">
    <source>
        <dbReference type="ARBA" id="ARBA00022692"/>
    </source>
</evidence>
<accession>A0ABV0K533</accession>
<dbReference type="EMBL" id="JAMPKX010000005">
    <property type="protein sequence ID" value="MEP0947893.1"/>
    <property type="molecule type" value="Genomic_DNA"/>
</dbReference>
<protein>
    <submittedName>
        <fullName evidence="7">LysE family transporter</fullName>
    </submittedName>
</protein>
<keyword evidence="3 6" id="KW-0812">Transmembrane</keyword>
<reference evidence="7 8" key="1">
    <citation type="submission" date="2022-04" db="EMBL/GenBank/DDBJ databases">
        <title>Positive selection, recombination, and allopatry shape intraspecific diversity of widespread and dominant cyanobacteria.</title>
        <authorList>
            <person name="Wei J."/>
            <person name="Shu W."/>
            <person name="Hu C."/>
        </authorList>
    </citation>
    <scope>NUCLEOTIDE SEQUENCE [LARGE SCALE GENOMIC DNA]</scope>
    <source>
        <strain evidence="7 8">DQ-A4</strain>
    </source>
</reference>